<reference evidence="1 2" key="1">
    <citation type="submission" date="2024-10" db="EMBL/GenBank/DDBJ databases">
        <authorList>
            <person name="Kim D."/>
        </authorList>
    </citation>
    <scope>NUCLEOTIDE SEQUENCE [LARGE SCALE GENOMIC DNA]</scope>
    <source>
        <strain evidence="1">Taebaek</strain>
    </source>
</reference>
<evidence type="ECO:0000313" key="2">
    <source>
        <dbReference type="Proteomes" id="UP001620645"/>
    </source>
</evidence>
<dbReference type="EMBL" id="JBICCN010000427">
    <property type="protein sequence ID" value="KAL3069702.1"/>
    <property type="molecule type" value="Genomic_DNA"/>
</dbReference>
<dbReference type="AlphaFoldDB" id="A0ABD2HT63"/>
<proteinExistence type="predicted"/>
<protein>
    <submittedName>
        <fullName evidence="1">Uncharacterized protein</fullName>
    </submittedName>
</protein>
<sequence>MFFCSVLEKGELPADFAALLPAKVAADINALLANKSLDSAQKVEKIDELMKTVPDEVTEKLPMPPHLAQLPAEVQAQIKKLWLETKHKSVEEKKEAFKAFAGTLPAEQRAIICKEKPSCGK</sequence>
<organism evidence="1 2">
    <name type="scientific">Heterodera schachtii</name>
    <name type="common">Sugarbeet cyst nematode worm</name>
    <name type="synonym">Tylenchus schachtii</name>
    <dbReference type="NCBI Taxonomy" id="97005"/>
    <lineage>
        <taxon>Eukaryota</taxon>
        <taxon>Metazoa</taxon>
        <taxon>Ecdysozoa</taxon>
        <taxon>Nematoda</taxon>
        <taxon>Chromadorea</taxon>
        <taxon>Rhabditida</taxon>
        <taxon>Tylenchina</taxon>
        <taxon>Tylenchomorpha</taxon>
        <taxon>Tylenchoidea</taxon>
        <taxon>Heteroderidae</taxon>
        <taxon>Heteroderinae</taxon>
        <taxon>Heterodera</taxon>
    </lineage>
</organism>
<evidence type="ECO:0000313" key="1">
    <source>
        <dbReference type="EMBL" id="KAL3069702.1"/>
    </source>
</evidence>
<accession>A0ABD2HT63</accession>
<comment type="caution">
    <text evidence="1">The sequence shown here is derived from an EMBL/GenBank/DDBJ whole genome shotgun (WGS) entry which is preliminary data.</text>
</comment>
<keyword evidence="2" id="KW-1185">Reference proteome</keyword>
<dbReference type="Proteomes" id="UP001620645">
    <property type="component" value="Unassembled WGS sequence"/>
</dbReference>
<name>A0ABD2HT63_HETSC</name>
<gene>
    <name evidence="1" type="ORF">niasHS_015936</name>
</gene>